<dbReference type="Proteomes" id="UP000276133">
    <property type="component" value="Unassembled WGS sequence"/>
</dbReference>
<dbReference type="EMBL" id="REGN01004264">
    <property type="protein sequence ID" value="RNA18314.1"/>
    <property type="molecule type" value="Genomic_DNA"/>
</dbReference>
<comment type="caution">
    <text evidence="1">The sequence shown here is derived from an EMBL/GenBank/DDBJ whole genome shotgun (WGS) entry which is preliminary data.</text>
</comment>
<proteinExistence type="predicted"/>
<evidence type="ECO:0000313" key="2">
    <source>
        <dbReference type="Proteomes" id="UP000276133"/>
    </source>
</evidence>
<keyword evidence="2" id="KW-1185">Reference proteome</keyword>
<organism evidence="1 2">
    <name type="scientific">Brachionus plicatilis</name>
    <name type="common">Marine rotifer</name>
    <name type="synonym">Brachionus muelleri</name>
    <dbReference type="NCBI Taxonomy" id="10195"/>
    <lineage>
        <taxon>Eukaryota</taxon>
        <taxon>Metazoa</taxon>
        <taxon>Spiralia</taxon>
        <taxon>Gnathifera</taxon>
        <taxon>Rotifera</taxon>
        <taxon>Eurotatoria</taxon>
        <taxon>Monogononta</taxon>
        <taxon>Pseudotrocha</taxon>
        <taxon>Ploima</taxon>
        <taxon>Brachionidae</taxon>
        <taxon>Brachionus</taxon>
    </lineage>
</organism>
<name>A0A3M7R4K7_BRAPC</name>
<reference evidence="1 2" key="1">
    <citation type="journal article" date="2018" name="Sci. Rep.">
        <title>Genomic signatures of local adaptation to the degree of environmental predictability in rotifers.</title>
        <authorList>
            <person name="Franch-Gras L."/>
            <person name="Hahn C."/>
            <person name="Garcia-Roger E.M."/>
            <person name="Carmona M.J."/>
            <person name="Serra M."/>
            <person name="Gomez A."/>
        </authorList>
    </citation>
    <scope>NUCLEOTIDE SEQUENCE [LARGE SCALE GENOMIC DNA]</scope>
    <source>
        <strain evidence="1">HYR1</strain>
    </source>
</reference>
<protein>
    <submittedName>
        <fullName evidence="1">Uncharacterized protein</fullName>
    </submittedName>
</protein>
<sequence length="79" mass="9394">MKKKIVVNRIFFCVLFEKNCSVLKNCSQLPSPINHHIHQNNMLKNTRFNHLRLFAFESLRSFSNSYILIHDAKSFFSFC</sequence>
<dbReference type="AlphaFoldDB" id="A0A3M7R4K7"/>
<evidence type="ECO:0000313" key="1">
    <source>
        <dbReference type="EMBL" id="RNA18314.1"/>
    </source>
</evidence>
<accession>A0A3M7R4K7</accession>
<gene>
    <name evidence="1" type="ORF">BpHYR1_039035</name>
</gene>